<keyword evidence="3" id="KW-1185">Reference proteome</keyword>
<feature type="region of interest" description="Disordered" evidence="1">
    <location>
        <begin position="1"/>
        <end position="130"/>
    </location>
</feature>
<dbReference type="EMBL" id="KN840451">
    <property type="protein sequence ID" value="KIP10840.1"/>
    <property type="molecule type" value="Genomic_DNA"/>
</dbReference>
<organism evidence="2 3">
    <name type="scientific">Phlebiopsis gigantea (strain 11061_1 CR5-6)</name>
    <name type="common">White-rot fungus</name>
    <name type="synonym">Peniophora gigantea</name>
    <dbReference type="NCBI Taxonomy" id="745531"/>
    <lineage>
        <taxon>Eukaryota</taxon>
        <taxon>Fungi</taxon>
        <taxon>Dikarya</taxon>
        <taxon>Basidiomycota</taxon>
        <taxon>Agaricomycotina</taxon>
        <taxon>Agaricomycetes</taxon>
        <taxon>Polyporales</taxon>
        <taxon>Phanerochaetaceae</taxon>
        <taxon>Phlebiopsis</taxon>
    </lineage>
</organism>
<gene>
    <name evidence="2" type="ORF">PHLGIDRAFT_28299</name>
</gene>
<evidence type="ECO:0000256" key="1">
    <source>
        <dbReference type="SAM" id="MobiDB-lite"/>
    </source>
</evidence>
<dbReference type="AlphaFoldDB" id="A0A0C3SES4"/>
<accession>A0A0C3SES4</accession>
<evidence type="ECO:0000313" key="3">
    <source>
        <dbReference type="Proteomes" id="UP000053257"/>
    </source>
</evidence>
<name>A0A0C3SES4_PHLG1</name>
<protein>
    <submittedName>
        <fullName evidence="2">Uncharacterized protein</fullName>
    </submittedName>
</protein>
<dbReference type="Proteomes" id="UP000053257">
    <property type="component" value="Unassembled WGS sequence"/>
</dbReference>
<proteinExistence type="predicted"/>
<dbReference type="OrthoDB" id="3070249at2759"/>
<dbReference type="HOGENOM" id="CLU_1343691_0_0_1"/>
<reference evidence="2 3" key="1">
    <citation type="journal article" date="2014" name="PLoS Genet.">
        <title>Analysis of the Phlebiopsis gigantea genome, transcriptome and secretome provides insight into its pioneer colonization strategies of wood.</title>
        <authorList>
            <person name="Hori C."/>
            <person name="Ishida T."/>
            <person name="Igarashi K."/>
            <person name="Samejima M."/>
            <person name="Suzuki H."/>
            <person name="Master E."/>
            <person name="Ferreira P."/>
            <person name="Ruiz-Duenas F.J."/>
            <person name="Held B."/>
            <person name="Canessa P."/>
            <person name="Larrondo L.F."/>
            <person name="Schmoll M."/>
            <person name="Druzhinina I.S."/>
            <person name="Kubicek C.P."/>
            <person name="Gaskell J.A."/>
            <person name="Kersten P."/>
            <person name="St John F."/>
            <person name="Glasner J."/>
            <person name="Sabat G."/>
            <person name="Splinter BonDurant S."/>
            <person name="Syed K."/>
            <person name="Yadav J."/>
            <person name="Mgbeahuruike A.C."/>
            <person name="Kovalchuk A."/>
            <person name="Asiegbu F.O."/>
            <person name="Lackner G."/>
            <person name="Hoffmeister D."/>
            <person name="Rencoret J."/>
            <person name="Gutierrez A."/>
            <person name="Sun H."/>
            <person name="Lindquist E."/>
            <person name="Barry K."/>
            <person name="Riley R."/>
            <person name="Grigoriev I.V."/>
            <person name="Henrissat B."/>
            <person name="Kues U."/>
            <person name="Berka R.M."/>
            <person name="Martinez A.T."/>
            <person name="Covert S.F."/>
            <person name="Blanchette R.A."/>
            <person name="Cullen D."/>
        </authorList>
    </citation>
    <scope>NUCLEOTIDE SEQUENCE [LARGE SCALE GENOMIC DNA]</scope>
    <source>
        <strain evidence="2 3">11061_1 CR5-6</strain>
    </source>
</reference>
<feature type="compositionally biased region" description="Basic and acidic residues" evidence="1">
    <location>
        <begin position="32"/>
        <end position="50"/>
    </location>
</feature>
<evidence type="ECO:0000313" key="2">
    <source>
        <dbReference type="EMBL" id="KIP10840.1"/>
    </source>
</evidence>
<sequence length="204" mass="22254">MMQVMGTNGEKPREGMIWVDRPPEKRKRRKADHAAVEAYMKKREEEKTRAEGSTGDDAEGGGNSGQEGEMSVDAVSVTTSAPAAPEQDAPSHAPMEVEPNGAPESSVHELSAPVVEKPRSCGNKMCGRTMTTSETGTICHRCKERMKKRAMKVKRRFKLVMPTSSKVLVKSVTQPVVSVEDEEGDDGMEEVMVEEVLAQPTPPT</sequence>